<evidence type="ECO:0000313" key="3">
    <source>
        <dbReference type="Proteomes" id="UP000321393"/>
    </source>
</evidence>
<dbReference type="Proteomes" id="UP000321393">
    <property type="component" value="Unassembled WGS sequence"/>
</dbReference>
<dbReference type="PANTHER" id="PTHR34222:SF79">
    <property type="entry name" value="RETROVIRUS-RELATED POL POLYPROTEIN FROM TRANSPOSON TNT 1-94"/>
    <property type="match status" value="1"/>
</dbReference>
<dbReference type="OrthoDB" id="73371at2759"/>
<feature type="region of interest" description="Disordered" evidence="1">
    <location>
        <begin position="456"/>
        <end position="480"/>
    </location>
</feature>
<organism evidence="2 3">
    <name type="scientific">Cucumis melo var. makuwa</name>
    <name type="common">Oriental melon</name>
    <dbReference type="NCBI Taxonomy" id="1194695"/>
    <lineage>
        <taxon>Eukaryota</taxon>
        <taxon>Viridiplantae</taxon>
        <taxon>Streptophyta</taxon>
        <taxon>Embryophyta</taxon>
        <taxon>Tracheophyta</taxon>
        <taxon>Spermatophyta</taxon>
        <taxon>Magnoliopsida</taxon>
        <taxon>eudicotyledons</taxon>
        <taxon>Gunneridae</taxon>
        <taxon>Pentapetalae</taxon>
        <taxon>rosids</taxon>
        <taxon>fabids</taxon>
        <taxon>Cucurbitales</taxon>
        <taxon>Cucurbitaceae</taxon>
        <taxon>Benincaseae</taxon>
        <taxon>Cucumis</taxon>
    </lineage>
</organism>
<dbReference type="EMBL" id="SSTE01021882">
    <property type="protein sequence ID" value="KAA0032099.1"/>
    <property type="molecule type" value="Genomic_DNA"/>
</dbReference>
<feature type="compositionally biased region" description="Polar residues" evidence="1">
    <location>
        <begin position="194"/>
        <end position="208"/>
    </location>
</feature>
<feature type="compositionally biased region" description="Polar residues" evidence="1">
    <location>
        <begin position="458"/>
        <end position="468"/>
    </location>
</feature>
<feature type="compositionally biased region" description="Basic and acidic residues" evidence="1">
    <location>
        <begin position="469"/>
        <end position="480"/>
    </location>
</feature>
<sequence>MVSKQNIDETLDDTTFDGTQAKETTVNISAAIAALVDARINTLWMIGSSVFRTHGPTLFFSRSFSVIVSFSRVGSAYTARPAAPFVHPVVHPTTKPARKPTRTYTFFVHTISWSCPASARATTQSCLVVASYSAIDLRLEWASSNTPGHGLHMTPLMYFENPVTSFSTLSSSYVPNTVAQFIKMILDGHHRGDTSSSTKRPSGTNASRPYTLRKQVHECNQGTMDVTSFFNKLSFIWPEMDLCREIIWNCSSDGIQHSRIEEIDKIYDFLASLNSKFNVVRGPILGQRPIPSLMEVCSKVHLEEDCMSAINILTTPTVDFATFNARSPIHDKGNKRPSNDKQNTGRVDVSETASLSQPHGDPSLTTLGAIAQSSIPQFFSLISVDGKNPWILDFDATNHLTYSSEHDFSLRRMISIAKHCRGLYLLDDDASSSSICRTSLLSSYFTTPKKNCIMGENDMSQTNSINSRVDSKEGENDRSETTVLEDMCEKGSVDEIKIITDTERRVDENEAIAKSTENETKQYHPINISKYDPSLDLPIVLRKGMKVLEKNKTWNFCTLLKGHKIVGCKWVFTLKYKSEGTLDRHETSHFMQASYDKHMEAVNRIMRYLKATPSKGLRFRKTDIRYYELGPNDPPYAAKFYDCCGAEDVEASGCTTSFHVSYDE</sequence>
<gene>
    <name evidence="2" type="ORF">E6C27_scaffold223G00790</name>
</gene>
<feature type="compositionally biased region" description="Basic and acidic residues" evidence="1">
    <location>
        <begin position="328"/>
        <end position="339"/>
    </location>
</feature>
<proteinExistence type="predicted"/>
<reference evidence="2 3" key="1">
    <citation type="submission" date="2019-08" db="EMBL/GenBank/DDBJ databases">
        <title>Draft genome sequences of two oriental melons (Cucumis melo L. var makuwa).</title>
        <authorList>
            <person name="Kwon S.-Y."/>
        </authorList>
    </citation>
    <scope>NUCLEOTIDE SEQUENCE [LARGE SCALE GENOMIC DNA]</scope>
    <source>
        <strain evidence="3">cv. SW 3</strain>
        <tissue evidence="2">Leaf</tissue>
    </source>
</reference>
<evidence type="ECO:0000313" key="2">
    <source>
        <dbReference type="EMBL" id="KAA0032099.1"/>
    </source>
</evidence>
<comment type="caution">
    <text evidence="2">The sequence shown here is derived from an EMBL/GenBank/DDBJ whole genome shotgun (WGS) entry which is preliminary data.</text>
</comment>
<accession>A0A5A7SSA1</accession>
<name>A0A5A7SSA1_CUCMM</name>
<feature type="region of interest" description="Disordered" evidence="1">
    <location>
        <begin position="328"/>
        <end position="361"/>
    </location>
</feature>
<protein>
    <submittedName>
        <fullName evidence="2">Mitochondrial protein</fullName>
    </submittedName>
</protein>
<feature type="region of interest" description="Disordered" evidence="1">
    <location>
        <begin position="191"/>
        <end position="210"/>
    </location>
</feature>
<dbReference type="PANTHER" id="PTHR34222">
    <property type="entry name" value="GAG_PRE-INTEGRS DOMAIN-CONTAINING PROTEIN"/>
    <property type="match status" value="1"/>
</dbReference>
<evidence type="ECO:0000256" key="1">
    <source>
        <dbReference type="SAM" id="MobiDB-lite"/>
    </source>
</evidence>
<feature type="compositionally biased region" description="Polar residues" evidence="1">
    <location>
        <begin position="340"/>
        <end position="361"/>
    </location>
</feature>
<dbReference type="AlphaFoldDB" id="A0A5A7SSA1"/>